<feature type="transmembrane region" description="Helical" evidence="5">
    <location>
        <begin position="46"/>
        <end position="63"/>
    </location>
</feature>
<feature type="transmembrane region" description="Helical" evidence="5">
    <location>
        <begin position="70"/>
        <end position="90"/>
    </location>
</feature>
<protein>
    <recommendedName>
        <fullName evidence="8">DoxX family protein</fullName>
    </recommendedName>
</protein>
<dbReference type="InterPro" id="IPR032808">
    <property type="entry name" value="DoxX"/>
</dbReference>
<keyword evidence="4 5" id="KW-0472">Membrane</keyword>
<keyword evidence="3 5" id="KW-1133">Transmembrane helix</keyword>
<organism evidence="6 7">
    <name type="scientific">Gemmata massiliana</name>
    <dbReference type="NCBI Taxonomy" id="1210884"/>
    <lineage>
        <taxon>Bacteria</taxon>
        <taxon>Pseudomonadati</taxon>
        <taxon>Planctomycetota</taxon>
        <taxon>Planctomycetia</taxon>
        <taxon>Gemmatales</taxon>
        <taxon>Gemmataceae</taxon>
        <taxon>Gemmata</taxon>
    </lineage>
</organism>
<evidence type="ECO:0000313" key="7">
    <source>
        <dbReference type="Proteomes" id="UP000464178"/>
    </source>
</evidence>
<evidence type="ECO:0000256" key="2">
    <source>
        <dbReference type="ARBA" id="ARBA00022692"/>
    </source>
</evidence>
<evidence type="ECO:0000256" key="4">
    <source>
        <dbReference type="ARBA" id="ARBA00023136"/>
    </source>
</evidence>
<dbReference type="RefSeq" id="WP_232069742.1">
    <property type="nucleotide sequence ID" value="NZ_LR593886.1"/>
</dbReference>
<evidence type="ECO:0008006" key="8">
    <source>
        <dbReference type="Google" id="ProtNLM"/>
    </source>
</evidence>
<comment type="subcellular location">
    <subcellularLocation>
        <location evidence="1">Membrane</location>
        <topology evidence="1">Multi-pass membrane protein</topology>
    </subcellularLocation>
</comment>
<dbReference type="PANTHER" id="PTHR36974:SF1">
    <property type="entry name" value="DOXX FAMILY MEMBRANE PROTEIN"/>
    <property type="match status" value="1"/>
</dbReference>
<dbReference type="Proteomes" id="UP000464178">
    <property type="component" value="Chromosome"/>
</dbReference>
<dbReference type="PANTHER" id="PTHR36974">
    <property type="entry name" value="MEMBRANE PROTEIN-RELATED"/>
    <property type="match status" value="1"/>
</dbReference>
<gene>
    <name evidence="6" type="ORF">SOIL9_23750</name>
</gene>
<evidence type="ECO:0000256" key="5">
    <source>
        <dbReference type="SAM" id="Phobius"/>
    </source>
</evidence>
<dbReference type="GO" id="GO:0016020">
    <property type="term" value="C:membrane"/>
    <property type="evidence" value="ECO:0007669"/>
    <property type="project" value="UniProtKB-SubCell"/>
</dbReference>
<evidence type="ECO:0000313" key="6">
    <source>
        <dbReference type="EMBL" id="VTR95339.1"/>
    </source>
</evidence>
<dbReference type="AlphaFoldDB" id="A0A6P2D2H7"/>
<dbReference type="EMBL" id="LR593886">
    <property type="protein sequence ID" value="VTR95339.1"/>
    <property type="molecule type" value="Genomic_DNA"/>
</dbReference>
<name>A0A6P2D2H7_9BACT</name>
<evidence type="ECO:0000256" key="3">
    <source>
        <dbReference type="ARBA" id="ARBA00022989"/>
    </source>
</evidence>
<keyword evidence="7" id="KW-1185">Reference proteome</keyword>
<evidence type="ECO:0000256" key="1">
    <source>
        <dbReference type="ARBA" id="ARBA00004141"/>
    </source>
</evidence>
<keyword evidence="2 5" id="KW-0812">Transmembrane</keyword>
<sequence>MKSGTAKIALKWLLGVLFVAAGLNHFWKPEFYVRIMPPYLPWPHELVLISGGFEILGGIGLLIPRFTVPAAWGLIALLVAVFPANIHMALNPEVGADLFPNLPPAVWWVRLPFQVLFIAWAYWFTRK</sequence>
<dbReference type="KEGG" id="gms:SOIL9_23750"/>
<dbReference type="Pfam" id="PF13564">
    <property type="entry name" value="DoxX_2"/>
    <property type="match status" value="1"/>
</dbReference>
<proteinExistence type="predicted"/>
<feature type="transmembrane region" description="Helical" evidence="5">
    <location>
        <begin position="105"/>
        <end position="124"/>
    </location>
</feature>
<reference evidence="6 7" key="1">
    <citation type="submission" date="2019-05" db="EMBL/GenBank/DDBJ databases">
        <authorList>
            <consortium name="Science for Life Laboratories"/>
        </authorList>
    </citation>
    <scope>NUCLEOTIDE SEQUENCE [LARGE SCALE GENOMIC DNA]</scope>
    <source>
        <strain evidence="6">Soil9</strain>
    </source>
</reference>
<accession>A0A6P2D2H7</accession>